<dbReference type="KEGG" id="psti:SOO65_20035"/>
<keyword evidence="1" id="KW-1133">Transmembrane helix</keyword>
<accession>A0AAX4HPT3</accession>
<keyword evidence="1" id="KW-0812">Transmembrane</keyword>
<dbReference type="AlphaFoldDB" id="A0AAX4HPT3"/>
<dbReference type="EMBL" id="CP139487">
    <property type="protein sequence ID" value="WPU64989.1"/>
    <property type="molecule type" value="Genomic_DNA"/>
</dbReference>
<name>A0AAX4HPT3_9BACT</name>
<dbReference type="PANTHER" id="PTHR39650">
    <property type="entry name" value="CDP-ARCHAEOL SYNTHASE"/>
    <property type="match status" value="1"/>
</dbReference>
<protein>
    <submittedName>
        <fullName evidence="2">CDP-archaeol synthase</fullName>
    </submittedName>
</protein>
<feature type="transmembrane region" description="Helical" evidence="1">
    <location>
        <begin position="152"/>
        <end position="175"/>
    </location>
</feature>
<dbReference type="RefSeq" id="WP_321394840.1">
    <property type="nucleotide sequence ID" value="NZ_CP139487.1"/>
</dbReference>
<keyword evidence="3" id="KW-1185">Reference proteome</keyword>
<reference evidence="2 3" key="1">
    <citation type="submission" date="2023-11" db="EMBL/GenBank/DDBJ databases">
        <title>Peredibacter starrii A3.12.</title>
        <authorList>
            <person name="Mitchell R.J."/>
        </authorList>
    </citation>
    <scope>NUCLEOTIDE SEQUENCE [LARGE SCALE GENOMIC DNA]</scope>
    <source>
        <strain evidence="2 3">A3.12</strain>
    </source>
</reference>
<evidence type="ECO:0000256" key="1">
    <source>
        <dbReference type="SAM" id="Phobius"/>
    </source>
</evidence>
<feature type="transmembrane region" description="Helical" evidence="1">
    <location>
        <begin position="52"/>
        <end position="70"/>
    </location>
</feature>
<dbReference type="Pfam" id="PF01864">
    <property type="entry name" value="CarS-like"/>
    <property type="match status" value="1"/>
</dbReference>
<feature type="transmembrane region" description="Helical" evidence="1">
    <location>
        <begin position="12"/>
        <end position="31"/>
    </location>
</feature>
<dbReference type="Proteomes" id="UP001324634">
    <property type="component" value="Chromosome"/>
</dbReference>
<evidence type="ECO:0000313" key="3">
    <source>
        <dbReference type="Proteomes" id="UP001324634"/>
    </source>
</evidence>
<proteinExistence type="predicted"/>
<dbReference type="PANTHER" id="PTHR39650:SF1">
    <property type="entry name" value="CDP-ARCHAEOL SYNTHASE"/>
    <property type="match status" value="1"/>
</dbReference>
<evidence type="ECO:0000313" key="2">
    <source>
        <dbReference type="EMBL" id="WPU64989.1"/>
    </source>
</evidence>
<sequence>MSSSLPSHEFVRVILLSVPLIVGGILHMIAVKADILSYLKKPIHQRWFGLNKTWRGFFIMPLATWPGVILAQKLETLFDLNAPLLTTEPAWLLGLLLGLGYCLAELPNSFIKRRLGVKEGQTSDRFKWFFVVLDQADSAFGCMLAYRILLPISWTTIVLTIVFGTVIHLVINVSLYKAGIRKNPF</sequence>
<feature type="transmembrane region" description="Helical" evidence="1">
    <location>
        <begin position="90"/>
        <end position="107"/>
    </location>
</feature>
<organism evidence="2 3">
    <name type="scientific">Peredibacter starrii</name>
    <dbReference type="NCBI Taxonomy" id="28202"/>
    <lineage>
        <taxon>Bacteria</taxon>
        <taxon>Pseudomonadati</taxon>
        <taxon>Bdellovibrionota</taxon>
        <taxon>Bacteriovoracia</taxon>
        <taxon>Bacteriovoracales</taxon>
        <taxon>Bacteriovoracaceae</taxon>
        <taxon>Peredibacter</taxon>
    </lineage>
</organism>
<keyword evidence="1" id="KW-0472">Membrane</keyword>
<feature type="transmembrane region" description="Helical" evidence="1">
    <location>
        <begin position="128"/>
        <end position="146"/>
    </location>
</feature>
<dbReference type="InterPro" id="IPR032690">
    <property type="entry name" value="CarS"/>
</dbReference>
<gene>
    <name evidence="2" type="ORF">SOO65_20035</name>
</gene>